<reference evidence="3" key="1">
    <citation type="submission" date="2022-11" db="UniProtKB">
        <authorList>
            <consortium name="WormBaseParasite"/>
        </authorList>
    </citation>
    <scope>IDENTIFICATION</scope>
</reference>
<sequence length="134" mass="15354">MRKRCYCAFPSEPVDLTLLIQVMGPDLNFCDGRCCSRNRRCRALQYGREATVQITSNIGGKEDSSETSELKNKGGQQSKESNSNKSNFWTNIEHPLNTKRPKGENEMEEKRRTKGTMYVHSDAKRYVMISLQNV</sequence>
<feature type="compositionally biased region" description="Low complexity" evidence="1">
    <location>
        <begin position="78"/>
        <end position="87"/>
    </location>
</feature>
<dbReference type="AlphaFoldDB" id="A0A915LAR0"/>
<evidence type="ECO:0000313" key="2">
    <source>
        <dbReference type="Proteomes" id="UP000887565"/>
    </source>
</evidence>
<feature type="region of interest" description="Disordered" evidence="1">
    <location>
        <begin position="55"/>
        <end position="115"/>
    </location>
</feature>
<keyword evidence="2" id="KW-1185">Reference proteome</keyword>
<evidence type="ECO:0000313" key="3">
    <source>
        <dbReference type="WBParaSite" id="nRc.2.0.1.t46846-RA"/>
    </source>
</evidence>
<name>A0A915LAR0_ROMCU</name>
<dbReference type="Proteomes" id="UP000887565">
    <property type="component" value="Unplaced"/>
</dbReference>
<proteinExistence type="predicted"/>
<evidence type="ECO:0000256" key="1">
    <source>
        <dbReference type="SAM" id="MobiDB-lite"/>
    </source>
</evidence>
<feature type="compositionally biased region" description="Basic and acidic residues" evidence="1">
    <location>
        <begin position="60"/>
        <end position="72"/>
    </location>
</feature>
<accession>A0A915LAR0</accession>
<dbReference type="WBParaSite" id="nRc.2.0.1.t46846-RA">
    <property type="protein sequence ID" value="nRc.2.0.1.t46846-RA"/>
    <property type="gene ID" value="nRc.2.0.1.g46846"/>
</dbReference>
<organism evidence="2 3">
    <name type="scientific">Romanomermis culicivorax</name>
    <name type="common">Nematode worm</name>
    <dbReference type="NCBI Taxonomy" id="13658"/>
    <lineage>
        <taxon>Eukaryota</taxon>
        <taxon>Metazoa</taxon>
        <taxon>Ecdysozoa</taxon>
        <taxon>Nematoda</taxon>
        <taxon>Enoplea</taxon>
        <taxon>Dorylaimia</taxon>
        <taxon>Mermithida</taxon>
        <taxon>Mermithoidea</taxon>
        <taxon>Mermithidae</taxon>
        <taxon>Romanomermis</taxon>
    </lineage>
</organism>
<protein>
    <submittedName>
        <fullName evidence="3">Uncharacterized protein</fullName>
    </submittedName>
</protein>
<feature type="compositionally biased region" description="Basic and acidic residues" evidence="1">
    <location>
        <begin position="101"/>
        <end position="111"/>
    </location>
</feature>